<keyword evidence="2" id="KW-0963">Cytoplasm</keyword>
<gene>
    <name evidence="5" type="ORF">CUNI_LOCUS18580</name>
</gene>
<reference evidence="5" key="1">
    <citation type="submission" date="2021-04" db="EMBL/GenBank/DDBJ databases">
        <authorList>
            <consortium name="Molecular Ecology Group"/>
        </authorList>
    </citation>
    <scope>NUCLEOTIDE SEQUENCE</scope>
</reference>
<dbReference type="EMBL" id="CAJHNH020005835">
    <property type="protein sequence ID" value="CAG5133022.1"/>
    <property type="molecule type" value="Genomic_DNA"/>
</dbReference>
<sequence>LEEAELRKIAEERKREKAEEKLARQRVKDQIEKDKKDRAAKLIKEKEEELQKSASPASPSASEAPSKKEYTECRLQIRLTNGQTLTQTFGCKEPLSAVRLYVELNRTDGAGQFSLMTSFPRKVFTSADMDMPLDMLGLVPSAVLIVTKPQ</sequence>
<dbReference type="PANTHER" id="PTHR46340:SF1">
    <property type="entry name" value="UBX DOMAIN-CONTAINING PROTEIN 1"/>
    <property type="match status" value="1"/>
</dbReference>
<dbReference type="Proteomes" id="UP000678393">
    <property type="component" value="Unassembled WGS sequence"/>
</dbReference>
<feature type="domain" description="UBX" evidence="4">
    <location>
        <begin position="68"/>
        <end position="146"/>
    </location>
</feature>
<dbReference type="OrthoDB" id="10254930at2759"/>
<organism evidence="5 6">
    <name type="scientific">Candidula unifasciata</name>
    <dbReference type="NCBI Taxonomy" id="100452"/>
    <lineage>
        <taxon>Eukaryota</taxon>
        <taxon>Metazoa</taxon>
        <taxon>Spiralia</taxon>
        <taxon>Lophotrochozoa</taxon>
        <taxon>Mollusca</taxon>
        <taxon>Gastropoda</taxon>
        <taxon>Heterobranchia</taxon>
        <taxon>Euthyneura</taxon>
        <taxon>Panpulmonata</taxon>
        <taxon>Eupulmonata</taxon>
        <taxon>Stylommatophora</taxon>
        <taxon>Helicina</taxon>
        <taxon>Helicoidea</taxon>
        <taxon>Geomitridae</taxon>
        <taxon>Candidula</taxon>
    </lineage>
</organism>
<dbReference type="GO" id="GO:0036435">
    <property type="term" value="F:K48-linked polyubiquitin modification-dependent protein binding"/>
    <property type="evidence" value="ECO:0007669"/>
    <property type="project" value="TreeGrafter"/>
</dbReference>
<accession>A0A8S3ZYA4</accession>
<dbReference type="SUPFAM" id="SSF54236">
    <property type="entry name" value="Ubiquitin-like"/>
    <property type="match status" value="1"/>
</dbReference>
<dbReference type="GO" id="GO:1903094">
    <property type="term" value="P:negative regulation of protein K48-linked deubiquitination"/>
    <property type="evidence" value="ECO:0007669"/>
    <property type="project" value="TreeGrafter"/>
</dbReference>
<dbReference type="GO" id="GO:0032435">
    <property type="term" value="P:negative regulation of proteasomal ubiquitin-dependent protein catabolic process"/>
    <property type="evidence" value="ECO:0007669"/>
    <property type="project" value="TreeGrafter"/>
</dbReference>
<evidence type="ECO:0000313" key="6">
    <source>
        <dbReference type="Proteomes" id="UP000678393"/>
    </source>
</evidence>
<dbReference type="SMART" id="SM00166">
    <property type="entry name" value="UBX"/>
    <property type="match status" value="1"/>
</dbReference>
<dbReference type="FunFam" id="3.10.20.90:FF:000134">
    <property type="entry name" value="UBX domain-containing protein 1"/>
    <property type="match status" value="1"/>
</dbReference>
<evidence type="ECO:0000256" key="3">
    <source>
        <dbReference type="SAM" id="MobiDB-lite"/>
    </source>
</evidence>
<feature type="compositionally biased region" description="Low complexity" evidence="3">
    <location>
        <begin position="52"/>
        <end position="64"/>
    </location>
</feature>
<dbReference type="AlphaFoldDB" id="A0A8S3ZYA4"/>
<name>A0A8S3ZYA4_9EUPU</name>
<evidence type="ECO:0000256" key="1">
    <source>
        <dbReference type="ARBA" id="ARBA00004496"/>
    </source>
</evidence>
<comment type="subcellular location">
    <subcellularLocation>
        <location evidence="1">Cytoplasm</location>
    </subcellularLocation>
</comment>
<feature type="region of interest" description="Disordered" evidence="3">
    <location>
        <begin position="1"/>
        <end position="69"/>
    </location>
</feature>
<feature type="compositionally biased region" description="Basic and acidic residues" evidence="3">
    <location>
        <begin position="1"/>
        <end position="51"/>
    </location>
</feature>
<dbReference type="Gene3D" id="3.10.20.90">
    <property type="entry name" value="Phosphatidylinositol 3-kinase Catalytic Subunit, Chain A, domain 1"/>
    <property type="match status" value="1"/>
</dbReference>
<dbReference type="PROSITE" id="PS50033">
    <property type="entry name" value="UBX"/>
    <property type="match status" value="1"/>
</dbReference>
<dbReference type="GO" id="GO:0005634">
    <property type="term" value="C:nucleus"/>
    <property type="evidence" value="ECO:0007669"/>
    <property type="project" value="TreeGrafter"/>
</dbReference>
<dbReference type="Pfam" id="PF00789">
    <property type="entry name" value="UBX"/>
    <property type="match status" value="1"/>
</dbReference>
<dbReference type="InterPro" id="IPR029071">
    <property type="entry name" value="Ubiquitin-like_domsf"/>
</dbReference>
<dbReference type="PANTHER" id="PTHR46340">
    <property type="entry name" value="UBX DOMAIN-CONTAINING PROTEIN 1"/>
    <property type="match status" value="1"/>
</dbReference>
<evidence type="ECO:0000313" key="5">
    <source>
        <dbReference type="EMBL" id="CAG5133022.1"/>
    </source>
</evidence>
<keyword evidence="6" id="KW-1185">Reference proteome</keyword>
<proteinExistence type="predicted"/>
<feature type="non-terminal residue" evidence="5">
    <location>
        <position position="150"/>
    </location>
</feature>
<dbReference type="InterPro" id="IPR001012">
    <property type="entry name" value="UBX_dom"/>
</dbReference>
<dbReference type="CDD" id="cd01772">
    <property type="entry name" value="UBX_UBXN1"/>
    <property type="match status" value="1"/>
</dbReference>
<evidence type="ECO:0000259" key="4">
    <source>
        <dbReference type="PROSITE" id="PS50033"/>
    </source>
</evidence>
<comment type="caution">
    <text evidence="5">The sequence shown here is derived from an EMBL/GenBank/DDBJ whole genome shotgun (WGS) entry which is preliminary data.</text>
</comment>
<dbReference type="GO" id="GO:0005737">
    <property type="term" value="C:cytoplasm"/>
    <property type="evidence" value="ECO:0007669"/>
    <property type="project" value="UniProtKB-SubCell"/>
</dbReference>
<protein>
    <recommendedName>
        <fullName evidence="4">UBX domain-containing protein</fullName>
    </recommendedName>
</protein>
<dbReference type="GO" id="GO:0031397">
    <property type="term" value="P:negative regulation of protein ubiquitination"/>
    <property type="evidence" value="ECO:0007669"/>
    <property type="project" value="TreeGrafter"/>
</dbReference>
<evidence type="ECO:0000256" key="2">
    <source>
        <dbReference type="ARBA" id="ARBA00022490"/>
    </source>
</evidence>